<dbReference type="EMBL" id="CP036316">
    <property type="protein sequence ID" value="QDT64051.1"/>
    <property type="molecule type" value="Genomic_DNA"/>
</dbReference>
<reference evidence="6 7" key="1">
    <citation type="submission" date="2019-02" db="EMBL/GenBank/DDBJ databases">
        <title>Deep-cultivation of Planctomycetes and their phenomic and genomic characterization uncovers novel biology.</title>
        <authorList>
            <person name="Wiegand S."/>
            <person name="Jogler M."/>
            <person name="Boedeker C."/>
            <person name="Pinto D."/>
            <person name="Vollmers J."/>
            <person name="Rivas-Marin E."/>
            <person name="Kohn T."/>
            <person name="Peeters S.H."/>
            <person name="Heuer A."/>
            <person name="Rast P."/>
            <person name="Oberbeckmann S."/>
            <person name="Bunk B."/>
            <person name="Jeske O."/>
            <person name="Meyerdierks A."/>
            <person name="Storesund J.E."/>
            <person name="Kallscheuer N."/>
            <person name="Luecker S."/>
            <person name="Lage O.M."/>
            <person name="Pohl T."/>
            <person name="Merkel B.J."/>
            <person name="Hornburger P."/>
            <person name="Mueller R.-W."/>
            <person name="Bruemmer F."/>
            <person name="Labrenz M."/>
            <person name="Spormann A.M."/>
            <person name="Op den Camp H."/>
            <person name="Overmann J."/>
            <person name="Amann R."/>
            <person name="Jetten M.S.M."/>
            <person name="Mascher T."/>
            <person name="Medema M.H."/>
            <person name="Devos D.P."/>
            <person name="Kaster A.-K."/>
            <person name="Ovreas L."/>
            <person name="Rohde M."/>
            <person name="Galperin M.Y."/>
            <person name="Jogler C."/>
        </authorList>
    </citation>
    <scope>NUCLEOTIDE SEQUENCE [LARGE SCALE GENOMIC DNA]</scope>
    <source>
        <strain evidence="6 7">V22</strain>
    </source>
</reference>
<keyword evidence="4" id="KW-0862">Zinc</keyword>
<protein>
    <submittedName>
        <fullName evidence="6">Creatinine amidohydrolase</fullName>
        <ecNumber evidence="6">3.5.2.10</ecNumber>
    </submittedName>
</protein>
<evidence type="ECO:0000256" key="4">
    <source>
        <dbReference type="ARBA" id="ARBA00022833"/>
    </source>
</evidence>
<sequence>MKPATVFLDELTNREIEQFLTQHHTVVIPVGATEQHGPHSAVGTDVFIPREVARRIAEQQKNLLVAPSIPYTLSYPHRGFVTEFSLRIETFMAMIRDLAISFAQSGFKRVVFLNGHYDNTHALAYACAQAISEMPDDARAYSINHWDTLTPEQFEEFGAHAGLGEVSMMMAINPAYVDNEQLNCEHPNFPKSKTNSPAIHSAFFFSNPGSVYQITESGTWGDATGATPELGEKFLARATDAVIDLMDDIEKSFEQLPLRPRKGDLKA</sequence>
<dbReference type="PANTHER" id="PTHR35005:SF1">
    <property type="entry name" value="2-AMINO-5-FORMYLAMINO-6-RIBOSYLAMINOPYRIMIDIN-4(3H)-ONE 5'-MONOPHOSPHATE DEFORMYLASE"/>
    <property type="match status" value="1"/>
</dbReference>
<name>A0A517T6Q3_9PLAN</name>
<keyword evidence="2" id="KW-0479">Metal-binding</keyword>
<dbReference type="Pfam" id="PF02633">
    <property type="entry name" value="Creatininase"/>
    <property type="match status" value="1"/>
</dbReference>
<evidence type="ECO:0000313" key="6">
    <source>
        <dbReference type="EMBL" id="QDT64051.1"/>
    </source>
</evidence>
<dbReference type="InterPro" id="IPR024087">
    <property type="entry name" value="Creatininase-like_sf"/>
</dbReference>
<dbReference type="GO" id="GO:0016811">
    <property type="term" value="F:hydrolase activity, acting on carbon-nitrogen (but not peptide) bonds, in linear amides"/>
    <property type="evidence" value="ECO:0007669"/>
    <property type="project" value="TreeGrafter"/>
</dbReference>
<dbReference type="GO" id="GO:0047789">
    <property type="term" value="F:creatininase activity"/>
    <property type="evidence" value="ECO:0007669"/>
    <property type="project" value="UniProtKB-EC"/>
</dbReference>
<dbReference type="Proteomes" id="UP000319976">
    <property type="component" value="Chromosome"/>
</dbReference>
<gene>
    <name evidence="6" type="primary">crnA</name>
    <name evidence="6" type="ORF">V22_12810</name>
</gene>
<comment type="cofactor">
    <cofactor evidence="1">
        <name>Zn(2+)</name>
        <dbReference type="ChEBI" id="CHEBI:29105"/>
    </cofactor>
</comment>
<dbReference type="AlphaFoldDB" id="A0A517T6Q3"/>
<organism evidence="6 7">
    <name type="scientific">Calycomorphotria hydatis</name>
    <dbReference type="NCBI Taxonomy" id="2528027"/>
    <lineage>
        <taxon>Bacteria</taxon>
        <taxon>Pseudomonadati</taxon>
        <taxon>Planctomycetota</taxon>
        <taxon>Planctomycetia</taxon>
        <taxon>Planctomycetales</taxon>
        <taxon>Planctomycetaceae</taxon>
        <taxon>Calycomorphotria</taxon>
    </lineage>
</organism>
<dbReference type="RefSeq" id="WP_197439968.1">
    <property type="nucleotide sequence ID" value="NZ_CP036316.1"/>
</dbReference>
<dbReference type="SUPFAM" id="SSF102215">
    <property type="entry name" value="Creatininase"/>
    <property type="match status" value="1"/>
</dbReference>
<evidence type="ECO:0000256" key="5">
    <source>
        <dbReference type="ARBA" id="ARBA00024029"/>
    </source>
</evidence>
<dbReference type="GO" id="GO:0009231">
    <property type="term" value="P:riboflavin biosynthetic process"/>
    <property type="evidence" value="ECO:0007669"/>
    <property type="project" value="TreeGrafter"/>
</dbReference>
<dbReference type="InterPro" id="IPR003785">
    <property type="entry name" value="Creatininase/forma_Hydrolase"/>
</dbReference>
<keyword evidence="7" id="KW-1185">Reference proteome</keyword>
<dbReference type="KEGG" id="chya:V22_12810"/>
<accession>A0A517T6Q3</accession>
<comment type="similarity">
    <text evidence="5">Belongs to the creatininase superfamily.</text>
</comment>
<evidence type="ECO:0000256" key="3">
    <source>
        <dbReference type="ARBA" id="ARBA00022801"/>
    </source>
</evidence>
<proteinExistence type="inferred from homology"/>
<dbReference type="GO" id="GO:0046872">
    <property type="term" value="F:metal ion binding"/>
    <property type="evidence" value="ECO:0007669"/>
    <property type="project" value="UniProtKB-KW"/>
</dbReference>
<dbReference type="Gene3D" id="3.40.50.10310">
    <property type="entry name" value="Creatininase"/>
    <property type="match status" value="1"/>
</dbReference>
<dbReference type="EC" id="3.5.2.10" evidence="6"/>
<evidence type="ECO:0000313" key="7">
    <source>
        <dbReference type="Proteomes" id="UP000319976"/>
    </source>
</evidence>
<keyword evidence="3 6" id="KW-0378">Hydrolase</keyword>
<evidence type="ECO:0000256" key="2">
    <source>
        <dbReference type="ARBA" id="ARBA00022723"/>
    </source>
</evidence>
<evidence type="ECO:0000256" key="1">
    <source>
        <dbReference type="ARBA" id="ARBA00001947"/>
    </source>
</evidence>
<dbReference type="PANTHER" id="PTHR35005">
    <property type="entry name" value="3-DEHYDRO-SCYLLO-INOSOSE HYDROLASE"/>
    <property type="match status" value="1"/>
</dbReference>